<evidence type="ECO:0000313" key="2">
    <source>
        <dbReference type="EMBL" id="GLY92198.1"/>
    </source>
</evidence>
<dbReference type="Proteomes" id="UP001165074">
    <property type="component" value="Unassembled WGS sequence"/>
</dbReference>
<dbReference type="PROSITE" id="PS50943">
    <property type="entry name" value="HTH_CROC1"/>
    <property type="match status" value="1"/>
</dbReference>
<keyword evidence="3" id="KW-1185">Reference proteome</keyword>
<dbReference type="InterPro" id="IPR010982">
    <property type="entry name" value="Lambda_DNA-bd_dom_sf"/>
</dbReference>
<dbReference type="SMART" id="SM00530">
    <property type="entry name" value="HTH_XRE"/>
    <property type="match status" value="1"/>
</dbReference>
<dbReference type="InterPro" id="IPR041413">
    <property type="entry name" value="MLTR_LBD"/>
</dbReference>
<evidence type="ECO:0000313" key="3">
    <source>
        <dbReference type="Proteomes" id="UP001165074"/>
    </source>
</evidence>
<dbReference type="CDD" id="cd00093">
    <property type="entry name" value="HTH_XRE"/>
    <property type="match status" value="1"/>
</dbReference>
<feature type="domain" description="HTH cro/C1-type" evidence="1">
    <location>
        <begin position="14"/>
        <end position="68"/>
    </location>
</feature>
<dbReference type="Pfam" id="PF13560">
    <property type="entry name" value="HTH_31"/>
    <property type="match status" value="1"/>
</dbReference>
<dbReference type="Gene3D" id="1.10.260.40">
    <property type="entry name" value="lambda repressor-like DNA-binding domains"/>
    <property type="match status" value="1"/>
</dbReference>
<organism evidence="2 3">
    <name type="scientific">Actinoallomurus iriomotensis</name>
    <dbReference type="NCBI Taxonomy" id="478107"/>
    <lineage>
        <taxon>Bacteria</taxon>
        <taxon>Bacillati</taxon>
        <taxon>Actinomycetota</taxon>
        <taxon>Actinomycetes</taxon>
        <taxon>Streptosporangiales</taxon>
        <taxon>Thermomonosporaceae</taxon>
        <taxon>Actinoallomurus</taxon>
    </lineage>
</organism>
<accession>A0A9W6W0D8</accession>
<dbReference type="AlphaFoldDB" id="A0A9W6W0D8"/>
<dbReference type="GO" id="GO:0003677">
    <property type="term" value="F:DNA binding"/>
    <property type="evidence" value="ECO:0007669"/>
    <property type="project" value="InterPro"/>
</dbReference>
<protein>
    <submittedName>
        <fullName evidence="2">Transcriptional regulator</fullName>
    </submittedName>
</protein>
<evidence type="ECO:0000259" key="1">
    <source>
        <dbReference type="PROSITE" id="PS50943"/>
    </source>
</evidence>
<sequence>MVTATATRPVGDLLRDWRRRRRLSQLELSNEAGISTRHLSFLETGRARPSRDMVLRLTERLDVPLRDRNGLLMAAGFAPVYRERSIDSPEMRPARQALNRVLDGHEPYPALVVDRLWNLVMANEAAMLFLEGLPEDLVRPPINIHRLALHPRGLAARAVNLPEVRAHLVARMARQVALTGDPQLTALHEETRAYGGGDDDGPHEPSHDIALPTRLRYDDQVLAFFSTVTTFGTAEDVTLAELAIEAFFPADDETAAFLRRRAEARHG</sequence>
<reference evidence="2" key="1">
    <citation type="submission" date="2023-03" db="EMBL/GenBank/DDBJ databases">
        <title>Actinoallomurus iriomotensis NBRC 103684.</title>
        <authorList>
            <person name="Ichikawa N."/>
            <person name="Sato H."/>
            <person name="Tonouchi N."/>
        </authorList>
    </citation>
    <scope>NUCLEOTIDE SEQUENCE</scope>
    <source>
        <strain evidence="2">NBRC 103684</strain>
    </source>
</reference>
<name>A0A9W6W0D8_9ACTN</name>
<dbReference type="PANTHER" id="PTHR35010:SF4">
    <property type="entry name" value="BLL5781 PROTEIN"/>
    <property type="match status" value="1"/>
</dbReference>
<dbReference type="Pfam" id="PF17765">
    <property type="entry name" value="MLTR_LBD"/>
    <property type="match status" value="1"/>
</dbReference>
<gene>
    <name evidence="2" type="ORF">Airi02_101260</name>
</gene>
<comment type="caution">
    <text evidence="2">The sequence shown here is derived from an EMBL/GenBank/DDBJ whole genome shotgun (WGS) entry which is preliminary data.</text>
</comment>
<dbReference type="EMBL" id="BSTK01000026">
    <property type="protein sequence ID" value="GLY92198.1"/>
    <property type="molecule type" value="Genomic_DNA"/>
</dbReference>
<dbReference type="PANTHER" id="PTHR35010">
    <property type="entry name" value="BLL4672 PROTEIN-RELATED"/>
    <property type="match status" value="1"/>
</dbReference>
<dbReference type="Gene3D" id="3.30.450.180">
    <property type="match status" value="1"/>
</dbReference>
<dbReference type="RefSeq" id="WP_285584227.1">
    <property type="nucleotide sequence ID" value="NZ_BSTK01000026.1"/>
</dbReference>
<dbReference type="InterPro" id="IPR001387">
    <property type="entry name" value="Cro/C1-type_HTH"/>
</dbReference>
<dbReference type="SUPFAM" id="SSF47413">
    <property type="entry name" value="lambda repressor-like DNA-binding domains"/>
    <property type="match status" value="1"/>
</dbReference>
<proteinExistence type="predicted"/>